<organism evidence="5 6">
    <name type="scientific">Desulfosporosinus acidiphilus (strain DSM 22704 / JCM 16185 / SJ4)</name>
    <dbReference type="NCBI Taxonomy" id="646529"/>
    <lineage>
        <taxon>Bacteria</taxon>
        <taxon>Bacillati</taxon>
        <taxon>Bacillota</taxon>
        <taxon>Clostridia</taxon>
        <taxon>Eubacteriales</taxon>
        <taxon>Desulfitobacteriaceae</taxon>
        <taxon>Desulfosporosinus</taxon>
    </lineage>
</organism>
<dbReference type="InterPro" id="IPR002577">
    <property type="entry name" value="HTH_HxlR"/>
</dbReference>
<dbReference type="CDD" id="cd00090">
    <property type="entry name" value="HTH_ARSR"/>
    <property type="match status" value="1"/>
</dbReference>
<dbReference type="HOGENOM" id="CLU_111585_5_2_9"/>
<evidence type="ECO:0000256" key="2">
    <source>
        <dbReference type="ARBA" id="ARBA00023125"/>
    </source>
</evidence>
<evidence type="ECO:0000313" key="6">
    <source>
        <dbReference type="Proteomes" id="UP000002892"/>
    </source>
</evidence>
<sequence>MKENEKLVGRCPYVTAQKVLSGKWSLLILHYISEKTLRFNELQRLMPDLTQATLTRQLRALEENGLILRKVYHQVPPKVEYSLSDIGIEFNEVLEKLEVWGKKYIQSHFQAHLEPDI</sequence>
<evidence type="ECO:0000256" key="3">
    <source>
        <dbReference type="ARBA" id="ARBA00023163"/>
    </source>
</evidence>
<keyword evidence="3" id="KW-0804">Transcription</keyword>
<accession>I4D261</accession>
<keyword evidence="2" id="KW-0238">DNA-binding</keyword>
<evidence type="ECO:0000259" key="4">
    <source>
        <dbReference type="PROSITE" id="PS51118"/>
    </source>
</evidence>
<keyword evidence="6" id="KW-1185">Reference proteome</keyword>
<protein>
    <submittedName>
        <fullName evidence="5">Putative transcriptional regulator</fullName>
    </submittedName>
</protein>
<dbReference type="EMBL" id="CP003639">
    <property type="protein sequence ID" value="AFM39885.1"/>
    <property type="molecule type" value="Genomic_DNA"/>
</dbReference>
<keyword evidence="1" id="KW-0805">Transcription regulation</keyword>
<dbReference type="RefSeq" id="WP_014825896.1">
    <property type="nucleotide sequence ID" value="NC_018068.1"/>
</dbReference>
<reference evidence="5 6" key="1">
    <citation type="journal article" date="2012" name="J. Bacteriol.">
        <title>Complete genome sequences of Desulfosporosinus orientis DSM765T, Desulfosporosinus youngiae DSM17734T, Desulfosporosinus meridiei DSM13257T, and Desulfosporosinus acidiphilus DSM22704T.</title>
        <authorList>
            <person name="Pester M."/>
            <person name="Brambilla E."/>
            <person name="Alazard D."/>
            <person name="Rattei T."/>
            <person name="Weinmaier T."/>
            <person name="Han J."/>
            <person name="Lucas S."/>
            <person name="Lapidus A."/>
            <person name="Cheng J.F."/>
            <person name="Goodwin L."/>
            <person name="Pitluck S."/>
            <person name="Peters L."/>
            <person name="Ovchinnikova G."/>
            <person name="Teshima H."/>
            <person name="Detter J.C."/>
            <person name="Han C.S."/>
            <person name="Tapia R."/>
            <person name="Land M.L."/>
            <person name="Hauser L."/>
            <person name="Kyrpides N.C."/>
            <person name="Ivanova N.N."/>
            <person name="Pagani I."/>
            <person name="Huntmann M."/>
            <person name="Wei C.L."/>
            <person name="Davenport K.W."/>
            <person name="Daligault H."/>
            <person name="Chain P.S."/>
            <person name="Chen A."/>
            <person name="Mavromatis K."/>
            <person name="Markowitz V."/>
            <person name="Szeto E."/>
            <person name="Mikhailova N."/>
            <person name="Pati A."/>
            <person name="Wagner M."/>
            <person name="Woyke T."/>
            <person name="Ollivier B."/>
            <person name="Klenk H.P."/>
            <person name="Spring S."/>
            <person name="Loy A."/>
        </authorList>
    </citation>
    <scope>NUCLEOTIDE SEQUENCE [LARGE SCALE GENOMIC DNA]</scope>
    <source>
        <strain evidence="6">DSM 22704 / JCM 16185 / SJ4</strain>
    </source>
</reference>
<dbReference type="InterPro" id="IPR036390">
    <property type="entry name" value="WH_DNA-bd_sf"/>
</dbReference>
<feature type="domain" description="HTH hxlR-type" evidence="4">
    <location>
        <begin position="11"/>
        <end position="109"/>
    </location>
</feature>
<dbReference type="Gene3D" id="1.10.10.10">
    <property type="entry name" value="Winged helix-like DNA-binding domain superfamily/Winged helix DNA-binding domain"/>
    <property type="match status" value="1"/>
</dbReference>
<dbReference type="GO" id="GO:0003677">
    <property type="term" value="F:DNA binding"/>
    <property type="evidence" value="ECO:0007669"/>
    <property type="project" value="UniProtKB-KW"/>
</dbReference>
<dbReference type="SUPFAM" id="SSF46785">
    <property type="entry name" value="Winged helix' DNA-binding domain"/>
    <property type="match status" value="1"/>
</dbReference>
<dbReference type="eggNOG" id="COG1733">
    <property type="taxonomic scope" value="Bacteria"/>
</dbReference>
<dbReference type="PANTHER" id="PTHR33204">
    <property type="entry name" value="TRANSCRIPTIONAL REGULATOR, MARR FAMILY"/>
    <property type="match status" value="1"/>
</dbReference>
<dbReference type="Proteomes" id="UP000002892">
    <property type="component" value="Chromosome"/>
</dbReference>
<dbReference type="STRING" id="646529.Desaci_0829"/>
<dbReference type="AlphaFoldDB" id="I4D261"/>
<evidence type="ECO:0000256" key="1">
    <source>
        <dbReference type="ARBA" id="ARBA00023015"/>
    </source>
</evidence>
<dbReference type="KEGG" id="dai:Desaci_0829"/>
<dbReference type="InterPro" id="IPR011991">
    <property type="entry name" value="ArsR-like_HTH"/>
</dbReference>
<evidence type="ECO:0000313" key="5">
    <source>
        <dbReference type="EMBL" id="AFM39885.1"/>
    </source>
</evidence>
<dbReference type="PANTHER" id="PTHR33204:SF29">
    <property type="entry name" value="TRANSCRIPTIONAL REGULATOR"/>
    <property type="match status" value="1"/>
</dbReference>
<dbReference type="PROSITE" id="PS51118">
    <property type="entry name" value="HTH_HXLR"/>
    <property type="match status" value="1"/>
</dbReference>
<proteinExistence type="predicted"/>
<dbReference type="InterPro" id="IPR036388">
    <property type="entry name" value="WH-like_DNA-bd_sf"/>
</dbReference>
<name>I4D261_DESAJ</name>
<gene>
    <name evidence="5" type="ordered locus">Desaci_0829</name>
</gene>
<dbReference type="Pfam" id="PF01638">
    <property type="entry name" value="HxlR"/>
    <property type="match status" value="1"/>
</dbReference>
<dbReference type="OrthoDB" id="9791143at2"/>